<dbReference type="EMBL" id="OX597817">
    <property type="protein sequence ID" value="CAI9722100.1"/>
    <property type="molecule type" value="Genomic_DNA"/>
</dbReference>
<accession>A0AA36ATP6</accession>
<evidence type="ECO:0000313" key="1">
    <source>
        <dbReference type="EMBL" id="CAI9722100.1"/>
    </source>
</evidence>
<proteinExistence type="predicted"/>
<sequence>MSGIGEVRKFQKNRHVVGIPEPSKMKTNGSGMTVPAAGLVLSVATVAGSPYSDVGADSGVAADGGRQLSMECSRRNVIVLLENGANRDGGELTMMIR</sequence>
<organism evidence="1 2">
    <name type="scientific">Octopus vulgaris</name>
    <name type="common">Common octopus</name>
    <dbReference type="NCBI Taxonomy" id="6645"/>
    <lineage>
        <taxon>Eukaryota</taxon>
        <taxon>Metazoa</taxon>
        <taxon>Spiralia</taxon>
        <taxon>Lophotrochozoa</taxon>
        <taxon>Mollusca</taxon>
        <taxon>Cephalopoda</taxon>
        <taxon>Coleoidea</taxon>
        <taxon>Octopodiformes</taxon>
        <taxon>Octopoda</taxon>
        <taxon>Incirrata</taxon>
        <taxon>Octopodidae</taxon>
        <taxon>Octopus</taxon>
    </lineage>
</organism>
<evidence type="ECO:0000313" key="2">
    <source>
        <dbReference type="Proteomes" id="UP001162480"/>
    </source>
</evidence>
<keyword evidence="2" id="KW-1185">Reference proteome</keyword>
<protein>
    <submittedName>
        <fullName evidence="1">Uncharacterized protein</fullName>
    </submittedName>
</protein>
<gene>
    <name evidence="1" type="ORF">OCTVUL_1B015570</name>
</gene>
<dbReference type="Proteomes" id="UP001162480">
    <property type="component" value="Chromosome 4"/>
</dbReference>
<name>A0AA36ATP6_OCTVU</name>
<reference evidence="1" key="1">
    <citation type="submission" date="2023-08" db="EMBL/GenBank/DDBJ databases">
        <authorList>
            <person name="Alioto T."/>
            <person name="Alioto T."/>
            <person name="Gomez Garrido J."/>
        </authorList>
    </citation>
    <scope>NUCLEOTIDE SEQUENCE</scope>
</reference>
<dbReference type="AlphaFoldDB" id="A0AA36ATP6"/>